<organism evidence="1 2">
    <name type="scientific">Mycobacterium europaeum</name>
    <dbReference type="NCBI Taxonomy" id="761804"/>
    <lineage>
        <taxon>Bacteria</taxon>
        <taxon>Bacillati</taxon>
        <taxon>Actinomycetota</taxon>
        <taxon>Actinomycetes</taxon>
        <taxon>Mycobacteriales</taxon>
        <taxon>Mycobacteriaceae</taxon>
        <taxon>Mycobacterium</taxon>
        <taxon>Mycobacterium simiae complex</taxon>
    </lineage>
</organism>
<accession>A0A0U1DT03</accession>
<dbReference type="Proteomes" id="UP000199601">
    <property type="component" value="Unassembled WGS sequence"/>
</dbReference>
<evidence type="ECO:0000313" key="1">
    <source>
        <dbReference type="EMBL" id="CQD22347.1"/>
    </source>
</evidence>
<sequence length="93" mass="9582">MGNGTRTPLPCIRPRQTIGLVAWPIIRPRCIGIGGVVRSQTALTQSLIVPVNWPDGAVADGAALCCDEQPAKTAMAATTATVNVLFTAGVGIL</sequence>
<name>A0A0U1DT03_9MYCO</name>
<gene>
    <name evidence="1" type="ORF">BN000_05576</name>
</gene>
<dbReference type="AlphaFoldDB" id="A0A0U1DT03"/>
<dbReference type="EMBL" id="CTEC01000002">
    <property type="protein sequence ID" value="CQD22347.1"/>
    <property type="molecule type" value="Genomic_DNA"/>
</dbReference>
<proteinExistence type="predicted"/>
<keyword evidence="2" id="KW-1185">Reference proteome</keyword>
<evidence type="ECO:0000313" key="2">
    <source>
        <dbReference type="Proteomes" id="UP000199601"/>
    </source>
</evidence>
<reference evidence="2" key="1">
    <citation type="submission" date="2015-03" db="EMBL/GenBank/DDBJ databases">
        <authorList>
            <person name="Urmite Genomes"/>
        </authorList>
    </citation>
    <scope>NUCLEOTIDE SEQUENCE [LARGE SCALE GENOMIC DNA]</scope>
    <source>
        <strain evidence="2">CSUR P1344</strain>
    </source>
</reference>
<protein>
    <submittedName>
        <fullName evidence="1">Uncharacterized protein</fullName>
    </submittedName>
</protein>